<feature type="transmembrane region" description="Helical" evidence="1">
    <location>
        <begin position="53"/>
        <end position="73"/>
    </location>
</feature>
<evidence type="ECO:0000259" key="2">
    <source>
        <dbReference type="Pfam" id="PF13786"/>
    </source>
</evidence>
<evidence type="ECO:0000256" key="1">
    <source>
        <dbReference type="SAM" id="Phobius"/>
    </source>
</evidence>
<keyword evidence="4" id="KW-1185">Reference proteome</keyword>
<dbReference type="Proteomes" id="UP001199631">
    <property type="component" value="Unassembled WGS sequence"/>
</dbReference>
<comment type="caution">
    <text evidence="3">The sequence shown here is derived from an EMBL/GenBank/DDBJ whole genome shotgun (WGS) entry which is preliminary data.</text>
</comment>
<evidence type="ECO:0000313" key="4">
    <source>
        <dbReference type="Proteomes" id="UP001199631"/>
    </source>
</evidence>
<feature type="domain" description="DUF4179" evidence="2">
    <location>
        <begin position="51"/>
        <end position="109"/>
    </location>
</feature>
<evidence type="ECO:0000313" key="3">
    <source>
        <dbReference type="EMBL" id="MCG3418294.1"/>
    </source>
</evidence>
<keyword evidence="1" id="KW-0472">Membrane</keyword>
<keyword evidence="1" id="KW-0812">Transmembrane</keyword>
<organism evidence="3 4">
    <name type="scientific">Oceanobacillus jordanicus</name>
    <dbReference type="NCBI Taxonomy" id="2867266"/>
    <lineage>
        <taxon>Bacteria</taxon>
        <taxon>Bacillati</taxon>
        <taxon>Bacillota</taxon>
        <taxon>Bacilli</taxon>
        <taxon>Bacillales</taxon>
        <taxon>Bacillaceae</taxon>
        <taxon>Oceanobacillus</taxon>
    </lineage>
</organism>
<name>A0AAW5B554_9BACI</name>
<gene>
    <name evidence="3" type="ORF">K3T81_03935</name>
</gene>
<dbReference type="AlphaFoldDB" id="A0AAW5B554"/>
<protein>
    <submittedName>
        <fullName evidence="3">DUF4030 domain-containing protein</fullName>
    </submittedName>
</protein>
<dbReference type="Pfam" id="PF13786">
    <property type="entry name" value="DUF4179"/>
    <property type="match status" value="1"/>
</dbReference>
<sequence length="359" mass="41415">MKDKLKKIHEHYRENYYSEEIADRIKDGVQQNIKNADKIQPGKKQRLNIAKKLLYVTAACIVLFGLFVGSAFISPVMAEVASKIPFLNKIFEQEPIYENLLEELRDKGYDIGAGGYSVRDKTYFVEVRGSEEYYNQVREEVKEITKDIISSRGYNDFTVEVDKEKIMESDSDPANDPKYRESELVFDVLNEVVPKLQQKGYKIEPNYSVGYTGPDAKDITVDLDIEDTEKRTDEIEGAIHEGIKKQNIEKEVTIQFHPFNVQEREIENKWTSDVLPIIWEGMLSKKEYKTKGVGYSYKKGTMNIFITTTIDKSDNEASEIAKKIEIAIHEFLQSDDLKDIVDDTPYKVVVRDKDSKDIN</sequence>
<dbReference type="RefSeq" id="WP_238018382.1">
    <property type="nucleotide sequence ID" value="NZ_JAIFZM010000002.1"/>
</dbReference>
<reference evidence="3 4" key="1">
    <citation type="journal article" date="2022" name="Evol. Bioinform. Online">
        <title>Draft Genome Sequence of Oceanobacillus jordanicus Strain GSFE11, a Halotolerant Plant Growth-Promoting Bacterial Endophyte Isolated From the Jordan Valley.</title>
        <authorList>
            <person name="Alhindi T."/>
            <person name="Albdaiwi R."/>
        </authorList>
    </citation>
    <scope>NUCLEOTIDE SEQUENCE [LARGE SCALE GENOMIC DNA]</scope>
    <source>
        <strain evidence="3 4">GSFE11</strain>
    </source>
</reference>
<dbReference type="InterPro" id="IPR025436">
    <property type="entry name" value="DUF4179"/>
</dbReference>
<dbReference type="EMBL" id="JAIFZM010000002">
    <property type="protein sequence ID" value="MCG3418294.1"/>
    <property type="molecule type" value="Genomic_DNA"/>
</dbReference>
<keyword evidence="1" id="KW-1133">Transmembrane helix</keyword>
<accession>A0AAW5B554</accession>
<proteinExistence type="predicted"/>